<feature type="compositionally biased region" description="Low complexity" evidence="1">
    <location>
        <begin position="473"/>
        <end position="483"/>
    </location>
</feature>
<proteinExistence type="predicted"/>
<reference evidence="4" key="1">
    <citation type="journal article" date="2020" name="PLoS Negl. Trop. Dis.">
        <title>High-quality nuclear genome for Sarcoptes scabiei-A critical resource for a neglected parasite.</title>
        <authorList>
            <person name="Korhonen P.K."/>
            <person name="Gasser R.B."/>
            <person name="Ma G."/>
            <person name="Wang T."/>
            <person name="Stroehlein A.J."/>
            <person name="Young N.D."/>
            <person name="Ang C.S."/>
            <person name="Fernando D.D."/>
            <person name="Lu H.C."/>
            <person name="Taylor S."/>
            <person name="Reynolds S.L."/>
            <person name="Mofiz E."/>
            <person name="Najaraj S.H."/>
            <person name="Gowda H."/>
            <person name="Madugundu A."/>
            <person name="Renuse S."/>
            <person name="Holt D."/>
            <person name="Pandey A."/>
            <person name="Papenfuss A.T."/>
            <person name="Fischer K."/>
        </authorList>
    </citation>
    <scope>NUCLEOTIDE SEQUENCE [LARGE SCALE GENOMIC DNA]</scope>
</reference>
<keyword evidence="4" id="KW-1185">Reference proteome</keyword>
<feature type="region of interest" description="Disordered" evidence="1">
    <location>
        <begin position="473"/>
        <end position="516"/>
    </location>
</feature>
<feature type="compositionally biased region" description="Low complexity" evidence="1">
    <location>
        <begin position="415"/>
        <end position="428"/>
    </location>
</feature>
<feature type="compositionally biased region" description="Polar residues" evidence="1">
    <location>
        <begin position="396"/>
        <end position="406"/>
    </location>
</feature>
<accession>A0A834R6R5</accession>
<name>A0A834R6R5_SARSC</name>
<feature type="compositionally biased region" description="Acidic residues" evidence="1">
    <location>
        <begin position="65"/>
        <end position="98"/>
    </location>
</feature>
<feature type="region of interest" description="Disordered" evidence="1">
    <location>
        <begin position="225"/>
        <end position="244"/>
    </location>
</feature>
<feature type="region of interest" description="Disordered" evidence="1">
    <location>
        <begin position="396"/>
        <end position="429"/>
    </location>
</feature>
<dbReference type="Proteomes" id="UP000070412">
    <property type="component" value="Unassembled WGS sequence"/>
</dbReference>
<organism evidence="2">
    <name type="scientific">Sarcoptes scabiei</name>
    <name type="common">Itch mite</name>
    <name type="synonym">Acarus scabiei</name>
    <dbReference type="NCBI Taxonomy" id="52283"/>
    <lineage>
        <taxon>Eukaryota</taxon>
        <taxon>Metazoa</taxon>
        <taxon>Ecdysozoa</taxon>
        <taxon>Arthropoda</taxon>
        <taxon>Chelicerata</taxon>
        <taxon>Arachnida</taxon>
        <taxon>Acari</taxon>
        <taxon>Acariformes</taxon>
        <taxon>Sarcoptiformes</taxon>
        <taxon>Astigmata</taxon>
        <taxon>Psoroptidia</taxon>
        <taxon>Sarcoptoidea</taxon>
        <taxon>Sarcoptidae</taxon>
        <taxon>Sarcoptinae</taxon>
        <taxon>Sarcoptes</taxon>
    </lineage>
</organism>
<gene>
    <name evidence="2" type="ORF">SSS_7802</name>
</gene>
<evidence type="ECO:0000313" key="2">
    <source>
        <dbReference type="EMBL" id="KAF7491919.1"/>
    </source>
</evidence>
<feature type="region of interest" description="Disordered" evidence="1">
    <location>
        <begin position="62"/>
        <end position="141"/>
    </location>
</feature>
<dbReference type="EMBL" id="WVUK01000058">
    <property type="protein sequence ID" value="KAF7491919.1"/>
    <property type="molecule type" value="Genomic_DNA"/>
</dbReference>
<dbReference type="AlphaFoldDB" id="A0A834R6R5"/>
<evidence type="ECO:0000256" key="1">
    <source>
        <dbReference type="SAM" id="MobiDB-lite"/>
    </source>
</evidence>
<dbReference type="EnsemblMetazoa" id="SSS_7802s_mrna">
    <property type="protein sequence ID" value="KAF7491919.1"/>
    <property type="gene ID" value="SSS_7802"/>
</dbReference>
<evidence type="ECO:0000313" key="4">
    <source>
        <dbReference type="Proteomes" id="UP000070412"/>
    </source>
</evidence>
<reference evidence="2" key="2">
    <citation type="submission" date="2020-01" db="EMBL/GenBank/DDBJ databases">
        <authorList>
            <person name="Korhonen P.K.K."/>
            <person name="Guangxu M.G."/>
            <person name="Wang T.W."/>
            <person name="Stroehlein A.J.S."/>
            <person name="Young N.D."/>
            <person name="Ang C.-S.A."/>
            <person name="Fernando D.W.F."/>
            <person name="Lu H.L."/>
            <person name="Taylor S.T."/>
            <person name="Ehtesham M.E.M."/>
            <person name="Najaraj S.H.N."/>
            <person name="Harsha G.H.G."/>
            <person name="Madugundu A.M."/>
            <person name="Renuse S.R."/>
            <person name="Holt D.H."/>
            <person name="Pandey A.P."/>
            <person name="Papenfuss A.P."/>
            <person name="Gasser R.B.G."/>
            <person name="Fischer K.F."/>
        </authorList>
    </citation>
    <scope>NUCLEOTIDE SEQUENCE</scope>
    <source>
        <strain evidence="2">SSS_KF_BRIS2020</strain>
    </source>
</reference>
<sequence>MIDHCQTVTSGHGTTMGSFENPAKFEMIGGFSSNPMTNTLAANCCRFALVHNTTPSLMISREISSGDDDEDDNDENEEEDDDAEDDDDDDEFEYDEFDANNREPISEASQESDNETRQHIRPNTIIMEPTESDFQTNTARMNDVGGTGSFLPIMPSTLSSSDGVFGKESVYGFNFNIKRTAISQINGHHQPGNFGNHSRPLEDHQYLTPQRSHFSMFNRSHQSPGFTGTYLDDDSGSNSTRSINDNTIESETFFHEKRRYHLVPFANGFPSNSIGNSFNGNHLPHSIGDSDAESVKNAETLSRTSSIGFINARESPPEKMINPSDQCHNDQKCSSITEIIRSGGSSLFSLPPSSASTGQHTTLMQSSIINQSNHFHHHYHHYHYYCPNLSHQPYSSHQHPPFLSTNPAPHRLHHLQQQPSSQHQQPARGTVPGSIVLWNLIVTTNDATYAFNVAVTGSNYNAANFNHINNSSSLTPSTSKPSLFAESQTSCENSDDVSNGNSWKKHTKTEGPERFKSSGLNRNQSIFCFNKRKVLTEQSNFNFDCKRFTELSSNMNFTANAIANHETDKITDSLIPNHLTSHFEHKGEHTR</sequence>
<reference evidence="3" key="3">
    <citation type="submission" date="2022-06" db="UniProtKB">
        <authorList>
            <consortium name="EnsemblMetazoa"/>
        </authorList>
    </citation>
    <scope>IDENTIFICATION</scope>
</reference>
<feature type="compositionally biased region" description="Polar residues" evidence="1">
    <location>
        <begin position="485"/>
        <end position="502"/>
    </location>
</feature>
<protein>
    <submittedName>
        <fullName evidence="2 3">Uncharacterized protein</fullName>
    </submittedName>
</protein>
<evidence type="ECO:0000313" key="3">
    <source>
        <dbReference type="EnsemblMetazoa" id="KAF7491919.1"/>
    </source>
</evidence>